<comment type="caution">
    <text evidence="2">The sequence shown here is derived from an EMBL/GenBank/DDBJ whole genome shotgun (WGS) entry which is preliminary data.</text>
</comment>
<evidence type="ECO:0000256" key="1">
    <source>
        <dbReference type="SAM" id="Phobius"/>
    </source>
</evidence>
<feature type="transmembrane region" description="Helical" evidence="1">
    <location>
        <begin position="31"/>
        <end position="53"/>
    </location>
</feature>
<keyword evidence="1" id="KW-0812">Transmembrane</keyword>
<sequence>SVAIVCFAIALIVRIMVMNKGVDIFSANTIFWLITGLGVLSYCVLTVVVQGLLDKTAKLFFSRSKKKENEQEATKPLSLDEIRAEKQKEIDQQNIERINTAIQYTQKIFAPYISDNGK</sequence>
<gene>
    <name evidence="2" type="ORF">EZS27_029550</name>
</gene>
<reference evidence="2" key="1">
    <citation type="submission" date="2019-03" db="EMBL/GenBank/DDBJ databases">
        <title>Single cell metagenomics reveals metabolic interactions within the superorganism composed of flagellate Streblomastix strix and complex community of Bacteroidetes bacteria on its surface.</title>
        <authorList>
            <person name="Treitli S.C."/>
            <person name="Kolisko M."/>
            <person name="Husnik F."/>
            <person name="Keeling P."/>
            <person name="Hampl V."/>
        </authorList>
    </citation>
    <scope>NUCLEOTIDE SEQUENCE</scope>
    <source>
        <strain evidence="2">STM</strain>
    </source>
</reference>
<keyword evidence="1" id="KW-0472">Membrane</keyword>
<feature type="non-terminal residue" evidence="2">
    <location>
        <position position="1"/>
    </location>
</feature>
<dbReference type="EMBL" id="SNRY01003509">
    <property type="protein sequence ID" value="KAA6320710.1"/>
    <property type="molecule type" value="Genomic_DNA"/>
</dbReference>
<accession>A0A5J4QI43</accession>
<name>A0A5J4QI43_9ZZZZ</name>
<protein>
    <submittedName>
        <fullName evidence="2">Uncharacterized protein</fullName>
    </submittedName>
</protein>
<proteinExistence type="predicted"/>
<keyword evidence="1" id="KW-1133">Transmembrane helix</keyword>
<dbReference type="AlphaFoldDB" id="A0A5J4QI43"/>
<evidence type="ECO:0000313" key="2">
    <source>
        <dbReference type="EMBL" id="KAA6320710.1"/>
    </source>
</evidence>
<organism evidence="2">
    <name type="scientific">termite gut metagenome</name>
    <dbReference type="NCBI Taxonomy" id="433724"/>
    <lineage>
        <taxon>unclassified sequences</taxon>
        <taxon>metagenomes</taxon>
        <taxon>organismal metagenomes</taxon>
    </lineage>
</organism>